<dbReference type="Proteomes" id="UP001281147">
    <property type="component" value="Unassembled WGS sequence"/>
</dbReference>
<dbReference type="EMBL" id="JAUTXU010000098">
    <property type="protein sequence ID" value="KAK3708773.1"/>
    <property type="molecule type" value="Genomic_DNA"/>
</dbReference>
<name>A0ACC3N458_9PEZI</name>
<evidence type="ECO:0000313" key="1">
    <source>
        <dbReference type="EMBL" id="KAK3708773.1"/>
    </source>
</evidence>
<accession>A0ACC3N458</accession>
<keyword evidence="2" id="KW-1185">Reference proteome</keyword>
<sequence>MAAMHKGGHDSGAFRFLDLPAELRSLIYRFYFIPNSHPELELLYICSHVLPSKLTVIHYESQGLYEEARAEVLRNSTFFFTVHHVRNKFRSGELFLNENPDVPKLLRLASRISVYSIIFRVLDYFDEDRNIGIKASKNVDGSTEWRVMLKPSNNVQQRVHQIDQADMIWDLQHNMRIGLSGYGTAREGLDIPLCLEAVHYAW</sequence>
<comment type="caution">
    <text evidence="1">The sequence shown here is derived from an EMBL/GenBank/DDBJ whole genome shotgun (WGS) entry which is preliminary data.</text>
</comment>
<organism evidence="1 2">
    <name type="scientific">Vermiconidia calcicola</name>
    <dbReference type="NCBI Taxonomy" id="1690605"/>
    <lineage>
        <taxon>Eukaryota</taxon>
        <taxon>Fungi</taxon>
        <taxon>Dikarya</taxon>
        <taxon>Ascomycota</taxon>
        <taxon>Pezizomycotina</taxon>
        <taxon>Dothideomycetes</taxon>
        <taxon>Dothideomycetidae</taxon>
        <taxon>Mycosphaerellales</taxon>
        <taxon>Extremaceae</taxon>
        <taxon>Vermiconidia</taxon>
    </lineage>
</organism>
<evidence type="ECO:0000313" key="2">
    <source>
        <dbReference type="Proteomes" id="UP001281147"/>
    </source>
</evidence>
<protein>
    <submittedName>
        <fullName evidence="1">Uncharacterized protein</fullName>
    </submittedName>
</protein>
<proteinExistence type="predicted"/>
<gene>
    <name evidence="1" type="ORF">LTR37_011294</name>
</gene>
<reference evidence="1" key="1">
    <citation type="submission" date="2023-07" db="EMBL/GenBank/DDBJ databases">
        <title>Black Yeasts Isolated from many extreme environments.</title>
        <authorList>
            <person name="Coleine C."/>
            <person name="Stajich J.E."/>
            <person name="Selbmann L."/>
        </authorList>
    </citation>
    <scope>NUCLEOTIDE SEQUENCE</scope>
    <source>
        <strain evidence="1">CCFEE 5714</strain>
    </source>
</reference>